<evidence type="ECO:0008006" key="7">
    <source>
        <dbReference type="Google" id="ProtNLM"/>
    </source>
</evidence>
<keyword evidence="6" id="KW-1185">Reference proteome</keyword>
<dbReference type="InterPro" id="IPR039133">
    <property type="entry name" value="RNF25"/>
</dbReference>
<evidence type="ECO:0000256" key="1">
    <source>
        <dbReference type="PROSITE-ProRule" id="PRU00175"/>
    </source>
</evidence>
<dbReference type="GO" id="GO:0009893">
    <property type="term" value="P:positive regulation of metabolic process"/>
    <property type="evidence" value="ECO:0007669"/>
    <property type="project" value="UniProtKB-ARBA"/>
</dbReference>
<feature type="domain" description="RING-type" evidence="3">
    <location>
        <begin position="121"/>
        <end position="199"/>
    </location>
</feature>
<dbReference type="GO" id="GO:0016567">
    <property type="term" value="P:protein ubiquitination"/>
    <property type="evidence" value="ECO:0007669"/>
    <property type="project" value="TreeGrafter"/>
</dbReference>
<evidence type="ECO:0000313" key="6">
    <source>
        <dbReference type="Proteomes" id="UP000825729"/>
    </source>
</evidence>
<evidence type="ECO:0000313" key="5">
    <source>
        <dbReference type="EMBL" id="KAG9452155.1"/>
    </source>
</evidence>
<dbReference type="AlphaFoldDB" id="A0AAV7EVN2"/>
<dbReference type="EMBL" id="JAINDJ010000003">
    <property type="protein sequence ID" value="KAG9452155.1"/>
    <property type="molecule type" value="Genomic_DNA"/>
</dbReference>
<dbReference type="PANTHER" id="PTHR13198:SF4">
    <property type="entry name" value="E3 UBIQUITIN-PROTEIN LIGASE RNF25"/>
    <property type="match status" value="1"/>
</dbReference>
<gene>
    <name evidence="5" type="ORF">H6P81_005059</name>
</gene>
<organism evidence="5 6">
    <name type="scientific">Aristolochia fimbriata</name>
    <name type="common">White veined hardy Dutchman's pipe vine</name>
    <dbReference type="NCBI Taxonomy" id="158543"/>
    <lineage>
        <taxon>Eukaryota</taxon>
        <taxon>Viridiplantae</taxon>
        <taxon>Streptophyta</taxon>
        <taxon>Embryophyta</taxon>
        <taxon>Tracheophyta</taxon>
        <taxon>Spermatophyta</taxon>
        <taxon>Magnoliopsida</taxon>
        <taxon>Magnoliidae</taxon>
        <taxon>Piperales</taxon>
        <taxon>Aristolochiaceae</taxon>
        <taxon>Aristolochia</taxon>
    </lineage>
</organism>
<protein>
    <recommendedName>
        <fullName evidence="7">E3 ubiquitin-protein ligase RNF25</fullName>
    </recommendedName>
</protein>
<dbReference type="SUPFAM" id="SSF57850">
    <property type="entry name" value="RING/U-box"/>
    <property type="match status" value="1"/>
</dbReference>
<dbReference type="Pfam" id="PF05773">
    <property type="entry name" value="RWD"/>
    <property type="match status" value="1"/>
</dbReference>
<dbReference type="GO" id="GO:0010468">
    <property type="term" value="P:regulation of gene expression"/>
    <property type="evidence" value="ECO:0007669"/>
    <property type="project" value="UniProtKB-ARBA"/>
</dbReference>
<dbReference type="GO" id="GO:0051246">
    <property type="term" value="P:regulation of protein metabolic process"/>
    <property type="evidence" value="ECO:0007669"/>
    <property type="project" value="UniProtKB-ARBA"/>
</dbReference>
<dbReference type="InterPro" id="IPR013083">
    <property type="entry name" value="Znf_RING/FYVE/PHD"/>
</dbReference>
<keyword evidence="1" id="KW-0863">Zinc-finger</keyword>
<dbReference type="GO" id="GO:0061630">
    <property type="term" value="F:ubiquitin protein ligase activity"/>
    <property type="evidence" value="ECO:0007669"/>
    <property type="project" value="InterPro"/>
</dbReference>
<dbReference type="InterPro" id="IPR016135">
    <property type="entry name" value="UBQ-conjugating_enzyme/RWD"/>
</dbReference>
<evidence type="ECO:0000259" key="3">
    <source>
        <dbReference type="PROSITE" id="PS50089"/>
    </source>
</evidence>
<dbReference type="GO" id="GO:0008270">
    <property type="term" value="F:zinc ion binding"/>
    <property type="evidence" value="ECO:0007669"/>
    <property type="project" value="UniProtKB-KW"/>
</dbReference>
<dbReference type="CDD" id="cd23818">
    <property type="entry name" value="RWD_RNF25"/>
    <property type="match status" value="1"/>
</dbReference>
<accession>A0AAV7EVN2</accession>
<feature type="region of interest" description="Disordered" evidence="2">
    <location>
        <begin position="273"/>
        <end position="354"/>
    </location>
</feature>
<name>A0AAV7EVN2_ARIFI</name>
<dbReference type="SMART" id="SM00184">
    <property type="entry name" value="RING"/>
    <property type="match status" value="1"/>
</dbReference>
<keyword evidence="1" id="KW-0862">Zinc</keyword>
<reference evidence="5 6" key="1">
    <citation type="submission" date="2021-07" db="EMBL/GenBank/DDBJ databases">
        <title>The Aristolochia fimbriata genome: insights into angiosperm evolution, floral development and chemical biosynthesis.</title>
        <authorList>
            <person name="Jiao Y."/>
        </authorList>
    </citation>
    <scope>NUCLEOTIDE SEQUENCE [LARGE SCALE GENOMIC DNA]</scope>
    <source>
        <strain evidence="5">IBCAS-2021</strain>
        <tissue evidence="5">Leaf</tissue>
    </source>
</reference>
<dbReference type="SMART" id="SM00591">
    <property type="entry name" value="RWD"/>
    <property type="match status" value="1"/>
</dbReference>
<dbReference type="InterPro" id="IPR001841">
    <property type="entry name" value="Znf_RING"/>
</dbReference>
<evidence type="ECO:0000256" key="2">
    <source>
        <dbReference type="SAM" id="MobiDB-lite"/>
    </source>
</evidence>
<dbReference type="Gene3D" id="3.10.110.10">
    <property type="entry name" value="Ubiquitin Conjugating Enzyme"/>
    <property type="match status" value="1"/>
</dbReference>
<dbReference type="InterPro" id="IPR006575">
    <property type="entry name" value="RWD_dom"/>
</dbReference>
<evidence type="ECO:0000259" key="4">
    <source>
        <dbReference type="PROSITE" id="PS50908"/>
    </source>
</evidence>
<dbReference type="PANTHER" id="PTHR13198">
    <property type="entry name" value="RING FINGER PROTEIN 25"/>
    <property type="match status" value="1"/>
</dbReference>
<keyword evidence="1" id="KW-0479">Metal-binding</keyword>
<dbReference type="Gene3D" id="3.30.40.10">
    <property type="entry name" value="Zinc/RING finger domain, C3HC4 (zinc finger)"/>
    <property type="match status" value="1"/>
</dbReference>
<dbReference type="FunFam" id="3.30.40.10:FF:000914">
    <property type="entry name" value="RWD domain-containing protein"/>
    <property type="match status" value="1"/>
</dbReference>
<dbReference type="PROSITE" id="PS50908">
    <property type="entry name" value="RWD"/>
    <property type="match status" value="1"/>
</dbReference>
<sequence>MAEEEVLVEVEAVEAVYGQDCRVIQHFPPLLHVHIRPRTADDSSKQFVEAVLEIKAGCQYPDEPPQVGILESKGLDQKRQANLVMSIHLKAQELSSCLMLIALCEEAVEMLSNMNHPDGDCPLCLYPLVREDGEHDTEPFMKLMSCYHCFHSECVMRWWNWLLEQKQSNSGDVVEAALPASGDVENLRDESSGSCPVCRKVFHAGDIEHVHDLVQSGSTQLISEEIEAGEGRMEVLHSEAENNRRQRFEAVLKLQKENGGLIEPKKINVLLPGMLLPEPPAPPPPPPTETNPEKRDEGPPSGPSLETGNPATTTRPTTSNNTGNRRMKSRASFLRNEVSKSSRRNWIKKQCSPP</sequence>
<feature type="compositionally biased region" description="Pro residues" evidence="2">
    <location>
        <begin position="277"/>
        <end position="289"/>
    </location>
</feature>
<feature type="domain" description="RWD" evidence="4">
    <location>
        <begin position="8"/>
        <end position="114"/>
    </location>
</feature>
<comment type="caution">
    <text evidence="5">The sequence shown here is derived from an EMBL/GenBank/DDBJ whole genome shotgun (WGS) entry which is preliminary data.</text>
</comment>
<proteinExistence type="predicted"/>
<dbReference type="PROSITE" id="PS50089">
    <property type="entry name" value="ZF_RING_2"/>
    <property type="match status" value="1"/>
</dbReference>
<feature type="compositionally biased region" description="Low complexity" evidence="2">
    <location>
        <begin position="307"/>
        <end position="324"/>
    </location>
</feature>
<dbReference type="FunFam" id="3.10.110.10:FF:000050">
    <property type="entry name" value="eIF-2-alpha kinase GCN2"/>
    <property type="match status" value="1"/>
</dbReference>
<dbReference type="SUPFAM" id="SSF54495">
    <property type="entry name" value="UBC-like"/>
    <property type="match status" value="1"/>
</dbReference>
<dbReference type="Proteomes" id="UP000825729">
    <property type="component" value="Unassembled WGS sequence"/>
</dbReference>
<dbReference type="GO" id="GO:0033554">
    <property type="term" value="P:cellular response to stress"/>
    <property type="evidence" value="ECO:0007669"/>
    <property type="project" value="UniProtKB-ARBA"/>
</dbReference>
<dbReference type="GO" id="GO:0005634">
    <property type="term" value="C:nucleus"/>
    <property type="evidence" value="ECO:0007669"/>
    <property type="project" value="TreeGrafter"/>
</dbReference>